<reference evidence="2" key="1">
    <citation type="submission" date="2021-03" db="EMBL/GenBank/DDBJ databases">
        <title>Draft genome sequence of rust myrtle Austropuccinia psidii MF-1, a brazilian biotype.</title>
        <authorList>
            <person name="Quecine M.C."/>
            <person name="Pachon D.M.R."/>
            <person name="Bonatelli M.L."/>
            <person name="Correr F.H."/>
            <person name="Franceschini L.M."/>
            <person name="Leite T.F."/>
            <person name="Margarido G.R.A."/>
            <person name="Almeida C.A."/>
            <person name="Ferrarezi J.A."/>
            <person name="Labate C.A."/>
        </authorList>
    </citation>
    <scope>NUCLEOTIDE SEQUENCE</scope>
    <source>
        <strain evidence="2">MF-1</strain>
    </source>
</reference>
<dbReference type="AlphaFoldDB" id="A0A9Q3HRZ0"/>
<dbReference type="EMBL" id="AVOT02024547">
    <property type="protein sequence ID" value="MBW0515273.1"/>
    <property type="molecule type" value="Genomic_DNA"/>
</dbReference>
<protein>
    <recommendedName>
        <fullName evidence="1">Reverse transcriptase Ty1/copia-type domain-containing protein</fullName>
    </recommendedName>
</protein>
<evidence type="ECO:0000259" key="1">
    <source>
        <dbReference type="Pfam" id="PF07727"/>
    </source>
</evidence>
<keyword evidence="3" id="KW-1185">Reference proteome</keyword>
<sequence length="161" mass="18067">MACLNCWQVSSFDVSCAYLYSPVEETVLIELPTTFLPHLKGKVLWLKKALYGMKQAGRCWWLFLSGILEHMGFAETEVDQSLYIFRNYQEVIAIWIHVDDGVVTSNSLGAISRFKTALCGELDIKWSDQLTPIVGLNCVFGEGEVTITQGHLTNGILEAYP</sequence>
<dbReference type="SUPFAM" id="SSF56672">
    <property type="entry name" value="DNA/RNA polymerases"/>
    <property type="match status" value="1"/>
</dbReference>
<evidence type="ECO:0000313" key="3">
    <source>
        <dbReference type="Proteomes" id="UP000765509"/>
    </source>
</evidence>
<proteinExistence type="predicted"/>
<organism evidence="2 3">
    <name type="scientific">Austropuccinia psidii MF-1</name>
    <dbReference type="NCBI Taxonomy" id="1389203"/>
    <lineage>
        <taxon>Eukaryota</taxon>
        <taxon>Fungi</taxon>
        <taxon>Dikarya</taxon>
        <taxon>Basidiomycota</taxon>
        <taxon>Pucciniomycotina</taxon>
        <taxon>Pucciniomycetes</taxon>
        <taxon>Pucciniales</taxon>
        <taxon>Sphaerophragmiaceae</taxon>
        <taxon>Austropuccinia</taxon>
    </lineage>
</organism>
<name>A0A9Q3HRZ0_9BASI</name>
<accession>A0A9Q3HRZ0</accession>
<dbReference type="Proteomes" id="UP000765509">
    <property type="component" value="Unassembled WGS sequence"/>
</dbReference>
<gene>
    <name evidence="2" type="ORF">O181_054988</name>
</gene>
<evidence type="ECO:0000313" key="2">
    <source>
        <dbReference type="EMBL" id="MBW0515273.1"/>
    </source>
</evidence>
<dbReference type="OrthoDB" id="3054497at2759"/>
<feature type="domain" description="Reverse transcriptase Ty1/copia-type" evidence="1">
    <location>
        <begin position="2"/>
        <end position="158"/>
    </location>
</feature>
<dbReference type="InterPro" id="IPR043502">
    <property type="entry name" value="DNA/RNA_pol_sf"/>
</dbReference>
<dbReference type="Pfam" id="PF07727">
    <property type="entry name" value="RVT_2"/>
    <property type="match status" value="1"/>
</dbReference>
<dbReference type="InterPro" id="IPR013103">
    <property type="entry name" value="RVT_2"/>
</dbReference>
<comment type="caution">
    <text evidence="2">The sequence shown here is derived from an EMBL/GenBank/DDBJ whole genome shotgun (WGS) entry which is preliminary data.</text>
</comment>